<protein>
    <submittedName>
        <fullName evidence="2">Uncharacterized protein</fullName>
    </submittedName>
</protein>
<keyword evidence="1" id="KW-0175">Coiled coil</keyword>
<dbReference type="Proteomes" id="UP001164803">
    <property type="component" value="Chromosome"/>
</dbReference>
<evidence type="ECO:0000256" key="1">
    <source>
        <dbReference type="SAM" id="Coils"/>
    </source>
</evidence>
<proteinExistence type="predicted"/>
<dbReference type="EMBL" id="CP104064">
    <property type="protein sequence ID" value="WAH35974.1"/>
    <property type="molecule type" value="Genomic_DNA"/>
</dbReference>
<sequence>MTVQWECIPDTYEFPPNATRHQRKVLRLEQDAQALENALQSAADVSERVEFVTRQTTAIALRMIAGERRRNEDKGNHIAKLCRSLSHESRRRLWVLGQQFDDKYRVLVGKRTESD</sequence>
<accession>A0ABY6YZC6</accession>
<organism evidence="2 3">
    <name type="scientific">Alicyclobacillus dauci</name>
    <dbReference type="NCBI Taxonomy" id="1475485"/>
    <lineage>
        <taxon>Bacteria</taxon>
        <taxon>Bacillati</taxon>
        <taxon>Bacillota</taxon>
        <taxon>Bacilli</taxon>
        <taxon>Bacillales</taxon>
        <taxon>Alicyclobacillaceae</taxon>
        <taxon>Alicyclobacillus</taxon>
    </lineage>
</organism>
<feature type="coiled-coil region" evidence="1">
    <location>
        <begin position="18"/>
        <end position="45"/>
    </location>
</feature>
<keyword evidence="3" id="KW-1185">Reference proteome</keyword>
<name>A0ABY6YZC6_9BACL</name>
<evidence type="ECO:0000313" key="2">
    <source>
        <dbReference type="EMBL" id="WAH35974.1"/>
    </source>
</evidence>
<reference evidence="2" key="1">
    <citation type="submission" date="2022-08" db="EMBL/GenBank/DDBJ databases">
        <title>Alicyclobacillus dauci DSM2870, complete genome.</title>
        <authorList>
            <person name="Wang Q."/>
            <person name="Cai R."/>
            <person name="Wang Z."/>
        </authorList>
    </citation>
    <scope>NUCLEOTIDE SEQUENCE</scope>
    <source>
        <strain evidence="2">DSM 28700</strain>
    </source>
</reference>
<evidence type="ECO:0000313" key="3">
    <source>
        <dbReference type="Proteomes" id="UP001164803"/>
    </source>
</evidence>
<gene>
    <name evidence="2" type="ORF">NZD86_17145</name>
</gene>
<dbReference type="RefSeq" id="WP_268043268.1">
    <property type="nucleotide sequence ID" value="NZ_CP104064.1"/>
</dbReference>